<dbReference type="Proteomes" id="UP000270296">
    <property type="component" value="Unassembled WGS sequence"/>
</dbReference>
<evidence type="ECO:0000313" key="1">
    <source>
        <dbReference type="EMBL" id="VDO97490.1"/>
    </source>
</evidence>
<organism evidence="3">
    <name type="scientific">Soboliphyme baturini</name>
    <dbReference type="NCBI Taxonomy" id="241478"/>
    <lineage>
        <taxon>Eukaryota</taxon>
        <taxon>Metazoa</taxon>
        <taxon>Ecdysozoa</taxon>
        <taxon>Nematoda</taxon>
        <taxon>Enoplea</taxon>
        <taxon>Dorylaimia</taxon>
        <taxon>Dioctophymatida</taxon>
        <taxon>Dioctophymatoidea</taxon>
        <taxon>Soboliphymatidae</taxon>
        <taxon>Soboliphyme</taxon>
    </lineage>
</organism>
<name>A0A183IFK0_9BILA</name>
<reference evidence="3" key="1">
    <citation type="submission" date="2016-06" db="UniProtKB">
        <authorList>
            <consortium name="WormBaseParasite"/>
        </authorList>
    </citation>
    <scope>IDENTIFICATION</scope>
</reference>
<keyword evidence="2" id="KW-1185">Reference proteome</keyword>
<dbReference type="AlphaFoldDB" id="A0A183IFK0"/>
<dbReference type="WBParaSite" id="SBAD_0000250701-mRNA-1">
    <property type="protein sequence ID" value="SBAD_0000250701-mRNA-1"/>
    <property type="gene ID" value="SBAD_0000250701"/>
</dbReference>
<sequence length="78" mass="8595">MHAQTGDGVLVEPSLEERITDLNPVSGGEVIRRLKLQQAKAFTLEIQCALYEVPNTESLILMNDFNAKSEYTLKSGTA</sequence>
<dbReference type="OrthoDB" id="5862865at2759"/>
<proteinExistence type="predicted"/>
<evidence type="ECO:0000313" key="3">
    <source>
        <dbReference type="WBParaSite" id="SBAD_0000250701-mRNA-1"/>
    </source>
</evidence>
<reference evidence="1 2" key="2">
    <citation type="submission" date="2018-11" db="EMBL/GenBank/DDBJ databases">
        <authorList>
            <consortium name="Pathogen Informatics"/>
        </authorList>
    </citation>
    <scope>NUCLEOTIDE SEQUENCE [LARGE SCALE GENOMIC DNA]</scope>
</reference>
<accession>A0A183IFK0</accession>
<protein>
    <submittedName>
        <fullName evidence="3">dUTPase domain-containing protein</fullName>
    </submittedName>
</protein>
<gene>
    <name evidence="1" type="ORF">SBAD_LOCUS2394</name>
</gene>
<evidence type="ECO:0000313" key="2">
    <source>
        <dbReference type="Proteomes" id="UP000270296"/>
    </source>
</evidence>
<dbReference type="EMBL" id="UZAM01007206">
    <property type="protein sequence ID" value="VDO97490.1"/>
    <property type="molecule type" value="Genomic_DNA"/>
</dbReference>